<dbReference type="InterPro" id="IPR001680">
    <property type="entry name" value="WD40_rpt"/>
</dbReference>
<dbReference type="PROSITE" id="PS50082">
    <property type="entry name" value="WD_REPEATS_2"/>
    <property type="match status" value="4"/>
</dbReference>
<dbReference type="PANTHER" id="PTHR11024:SF3">
    <property type="entry name" value="NUCLEOPORIN SEH1"/>
    <property type="match status" value="1"/>
</dbReference>
<keyword evidence="9" id="KW-0906">Nuclear pore complex</keyword>
<dbReference type="Gene3D" id="2.130.10.10">
    <property type="entry name" value="YVTN repeat-like/Quinoprotein amine dehydrogenase"/>
    <property type="match status" value="1"/>
</dbReference>
<dbReference type="Proteomes" id="UP000054007">
    <property type="component" value="Unassembled WGS sequence"/>
</dbReference>
<keyword evidence="8" id="KW-0811">Translocation</keyword>
<name>A0A0D7BMZ8_9AGAR</name>
<dbReference type="GO" id="GO:0051028">
    <property type="term" value="P:mRNA transport"/>
    <property type="evidence" value="ECO:0007669"/>
    <property type="project" value="UniProtKB-KW"/>
</dbReference>
<keyword evidence="5" id="KW-0677">Repeat</keyword>
<feature type="compositionally biased region" description="Basic and acidic residues" evidence="12">
    <location>
        <begin position="377"/>
        <end position="388"/>
    </location>
</feature>
<feature type="repeat" description="WD" evidence="11">
    <location>
        <begin position="54"/>
        <end position="88"/>
    </location>
</feature>
<comment type="similarity">
    <text evidence="2">Belongs to the WD repeat SEC13 family.</text>
</comment>
<keyword evidence="14" id="KW-1185">Reference proteome</keyword>
<feature type="compositionally biased region" description="Polar residues" evidence="12">
    <location>
        <begin position="167"/>
        <end position="185"/>
    </location>
</feature>
<dbReference type="GO" id="GO:0015031">
    <property type="term" value="P:protein transport"/>
    <property type="evidence" value="ECO:0007669"/>
    <property type="project" value="UniProtKB-KW"/>
</dbReference>
<evidence type="ECO:0000256" key="8">
    <source>
        <dbReference type="ARBA" id="ARBA00023010"/>
    </source>
</evidence>
<evidence type="ECO:0000313" key="14">
    <source>
        <dbReference type="Proteomes" id="UP000054007"/>
    </source>
</evidence>
<dbReference type="Pfam" id="PF00400">
    <property type="entry name" value="WD40"/>
    <property type="match status" value="4"/>
</dbReference>
<dbReference type="PROSITE" id="PS50294">
    <property type="entry name" value="WD_REPEATS_REGION"/>
    <property type="match status" value="2"/>
</dbReference>
<dbReference type="AlphaFoldDB" id="A0A0D7BMZ8"/>
<dbReference type="SMART" id="SM00320">
    <property type="entry name" value="WD40"/>
    <property type="match status" value="5"/>
</dbReference>
<keyword evidence="10" id="KW-0539">Nucleus</keyword>
<evidence type="ECO:0000256" key="2">
    <source>
        <dbReference type="ARBA" id="ARBA00010102"/>
    </source>
</evidence>
<evidence type="ECO:0000256" key="12">
    <source>
        <dbReference type="SAM" id="MobiDB-lite"/>
    </source>
</evidence>
<feature type="repeat" description="WD" evidence="11">
    <location>
        <begin position="263"/>
        <end position="301"/>
    </location>
</feature>
<evidence type="ECO:0000256" key="4">
    <source>
        <dbReference type="ARBA" id="ARBA00022574"/>
    </source>
</evidence>
<dbReference type="EMBL" id="KN880460">
    <property type="protein sequence ID" value="KIY70966.1"/>
    <property type="molecule type" value="Genomic_DNA"/>
</dbReference>
<reference evidence="13 14" key="1">
    <citation type="journal article" date="2015" name="Fungal Genet. Biol.">
        <title>Evolution of novel wood decay mechanisms in Agaricales revealed by the genome sequences of Fistulina hepatica and Cylindrobasidium torrendii.</title>
        <authorList>
            <person name="Floudas D."/>
            <person name="Held B.W."/>
            <person name="Riley R."/>
            <person name="Nagy L.G."/>
            <person name="Koehler G."/>
            <person name="Ransdell A.S."/>
            <person name="Younus H."/>
            <person name="Chow J."/>
            <person name="Chiniquy J."/>
            <person name="Lipzen A."/>
            <person name="Tritt A."/>
            <person name="Sun H."/>
            <person name="Haridas S."/>
            <person name="LaButti K."/>
            <person name="Ohm R.A."/>
            <person name="Kues U."/>
            <person name="Blanchette R.A."/>
            <person name="Grigoriev I.V."/>
            <person name="Minto R.E."/>
            <person name="Hibbett D.S."/>
        </authorList>
    </citation>
    <scope>NUCLEOTIDE SEQUENCE [LARGE SCALE GENOMIC DNA]</scope>
    <source>
        <strain evidence="13 14">FP15055 ss-10</strain>
    </source>
</reference>
<evidence type="ECO:0000256" key="3">
    <source>
        <dbReference type="ARBA" id="ARBA00022448"/>
    </source>
</evidence>
<keyword evidence="4 11" id="KW-0853">WD repeat</keyword>
<dbReference type="GO" id="GO:1904263">
    <property type="term" value="P:positive regulation of TORC1 signaling"/>
    <property type="evidence" value="ECO:0007669"/>
    <property type="project" value="TreeGrafter"/>
</dbReference>
<comment type="subcellular location">
    <subcellularLocation>
        <location evidence="1">Nucleus</location>
        <location evidence="1">Nuclear pore complex</location>
    </subcellularLocation>
</comment>
<evidence type="ECO:0000256" key="5">
    <source>
        <dbReference type="ARBA" id="ARBA00022737"/>
    </source>
</evidence>
<dbReference type="InterPro" id="IPR015943">
    <property type="entry name" value="WD40/YVTN_repeat-like_dom_sf"/>
</dbReference>
<sequence>MIQTSVIDHAHNDLVTDAVYNFYGTRLATGSVDQKIKVWQLDEANGGWTLEDEWKAHDAGLSKLSWAHPEFGTILASASFDRTVKVWEQLLSTSNTSAERWVEKAVLHEARGTVRGVEFGPHHFGLKLASISTDNHLRVYECLEPTTWQLAEEIDVQGMHSTQQQSRAYTQAVATPTQTGSSSEGPSAPLVTQALLQQLPRTTGNREADGGWALSWCKDHFWGELIACSTGVTPEVRIIQLSASKRPETILTLSPGPDAEGAVTSVAWAPSCGRSYHLVATGSRDGRVRVWRLKPGDDSDAGDMDQDGEDDGQWEARIVADFDQHQSAVGRVEWNVTGTVLSSAGNDGKIRLWKATSGGSIWRPAGSIGVEETEPTEQDKDVQDVDMA</sequence>
<dbReference type="PRINTS" id="PR00320">
    <property type="entry name" value="GPROTEINBRPT"/>
</dbReference>
<dbReference type="GO" id="GO:0034198">
    <property type="term" value="P:cellular response to amino acid starvation"/>
    <property type="evidence" value="ECO:0007669"/>
    <property type="project" value="TreeGrafter"/>
</dbReference>
<evidence type="ECO:0000313" key="13">
    <source>
        <dbReference type="EMBL" id="KIY70966.1"/>
    </source>
</evidence>
<feature type="region of interest" description="Disordered" evidence="12">
    <location>
        <begin position="363"/>
        <end position="388"/>
    </location>
</feature>
<dbReference type="STRING" id="1314674.A0A0D7BMZ8"/>
<dbReference type="GO" id="GO:0005198">
    <property type="term" value="F:structural molecule activity"/>
    <property type="evidence" value="ECO:0007669"/>
    <property type="project" value="InterPro"/>
</dbReference>
<dbReference type="GO" id="GO:0035859">
    <property type="term" value="C:Seh1-associated complex"/>
    <property type="evidence" value="ECO:0007669"/>
    <property type="project" value="TreeGrafter"/>
</dbReference>
<evidence type="ECO:0000256" key="11">
    <source>
        <dbReference type="PROSITE-ProRule" id="PRU00221"/>
    </source>
</evidence>
<evidence type="ECO:0000256" key="9">
    <source>
        <dbReference type="ARBA" id="ARBA00023132"/>
    </source>
</evidence>
<protein>
    <submittedName>
        <fullName evidence="13">WD40 repeat-like protein</fullName>
    </submittedName>
</protein>
<organism evidence="13 14">
    <name type="scientific">Cylindrobasidium torrendii FP15055 ss-10</name>
    <dbReference type="NCBI Taxonomy" id="1314674"/>
    <lineage>
        <taxon>Eukaryota</taxon>
        <taxon>Fungi</taxon>
        <taxon>Dikarya</taxon>
        <taxon>Basidiomycota</taxon>
        <taxon>Agaricomycotina</taxon>
        <taxon>Agaricomycetes</taxon>
        <taxon>Agaricomycetidae</taxon>
        <taxon>Agaricales</taxon>
        <taxon>Marasmiineae</taxon>
        <taxon>Physalacriaceae</taxon>
        <taxon>Cylindrobasidium</taxon>
    </lineage>
</organism>
<dbReference type="InterPro" id="IPR020472">
    <property type="entry name" value="WD40_PAC1"/>
</dbReference>
<evidence type="ECO:0000256" key="10">
    <source>
        <dbReference type="ARBA" id="ARBA00023242"/>
    </source>
</evidence>
<keyword evidence="7" id="KW-0653">Protein transport</keyword>
<dbReference type="SUPFAM" id="SSF50978">
    <property type="entry name" value="WD40 repeat-like"/>
    <property type="match status" value="1"/>
</dbReference>
<keyword evidence="6" id="KW-0509">mRNA transport</keyword>
<evidence type="ECO:0000256" key="7">
    <source>
        <dbReference type="ARBA" id="ARBA00022927"/>
    </source>
</evidence>
<feature type="region of interest" description="Disordered" evidence="12">
    <location>
        <begin position="167"/>
        <end position="187"/>
    </location>
</feature>
<dbReference type="InterPro" id="IPR037363">
    <property type="entry name" value="Sec13/Seh1_fam"/>
</dbReference>
<feature type="repeat" description="WD" evidence="11">
    <location>
        <begin position="8"/>
        <end position="42"/>
    </location>
</feature>
<evidence type="ECO:0000256" key="6">
    <source>
        <dbReference type="ARBA" id="ARBA00022816"/>
    </source>
</evidence>
<proteinExistence type="inferred from homology"/>
<feature type="repeat" description="WD" evidence="11">
    <location>
        <begin position="322"/>
        <end position="363"/>
    </location>
</feature>
<dbReference type="GO" id="GO:0031080">
    <property type="term" value="C:nuclear pore outer ring"/>
    <property type="evidence" value="ECO:0007669"/>
    <property type="project" value="TreeGrafter"/>
</dbReference>
<keyword evidence="3" id="KW-0813">Transport</keyword>
<accession>A0A0D7BMZ8</accession>
<gene>
    <name evidence="13" type="ORF">CYLTODRAFT_435447</name>
</gene>
<dbReference type="InterPro" id="IPR036322">
    <property type="entry name" value="WD40_repeat_dom_sf"/>
</dbReference>
<evidence type="ECO:0000256" key="1">
    <source>
        <dbReference type="ARBA" id="ARBA00004567"/>
    </source>
</evidence>
<dbReference type="PANTHER" id="PTHR11024">
    <property type="entry name" value="NUCLEAR PORE COMPLEX PROTEIN SEC13 / SEH1 FAMILY MEMBER"/>
    <property type="match status" value="1"/>
</dbReference>
<dbReference type="OrthoDB" id="5566198at2759"/>